<evidence type="ECO:0000256" key="2">
    <source>
        <dbReference type="SAM" id="Phobius"/>
    </source>
</evidence>
<accession>A0A9N9RZM1</accession>
<dbReference type="GO" id="GO:0005886">
    <property type="term" value="C:plasma membrane"/>
    <property type="evidence" value="ECO:0007669"/>
    <property type="project" value="TreeGrafter"/>
</dbReference>
<feature type="signal peptide" evidence="3">
    <location>
        <begin position="1"/>
        <end position="18"/>
    </location>
</feature>
<sequence>MKVLILLIIVYSAWKVDSNPLFKIHDLQFNGNFSEIIFKTRILLSKYSAVDVSLNETNYSYEFAIMQVHCHHQPISISLENSSNGSIEQYGTNIGFLLKADHSEKLFKLTNDNIEDVQCIIALIAYPKSSPMPGSCAVNSAIVDMIKLVEEPTYLAAIIPNKSCNGSELIYETYYTYIDMMEFSADAYFVAIEKMLYDSITKTYQAKKVPIDNKHLFEKIPGRAIIINTLIKGENGKMTYYVPVASYSCEPNTWSSHCTENDFVKRGFSIVLILFSVVMILNLMAPEFIESILNGMLLGGFITILLMKSYDFDLQGFDYFITVIVGSFVVSAILGLITIYFAIGQFMSKFTLSLFFVVFIMEIFCDNITSAYLEVIIAIILSILLTFVPITCAVFLGSLILTLNISFLFKYGNLHRFMINNFLALTTLPGESINETYFDFIRPNYINYKVSLSYVDFIMLILYIVMSIYFTYRKETFFSGHPEALEQNVIRTEYERMEEESAAWNKARHDDFIAQFGKQHDVGHYGPIKGCKGHNITKLRQMHPYNDGVRYPQNRPPVIDVNESESFHTPPEKSTIPDEHCIHCRGHPPRPRTPVDSGNPGTSKLQTSAKIENAESPDKSENSAESLEVPQSRRSTRPSSESYDQINVLGSTDILN</sequence>
<keyword evidence="3" id="KW-0732">Signal</keyword>
<dbReference type="OrthoDB" id="5967337at2759"/>
<feature type="compositionally biased region" description="Basic and acidic residues" evidence="1">
    <location>
        <begin position="612"/>
        <end position="622"/>
    </location>
</feature>
<dbReference type="GO" id="GO:0043069">
    <property type="term" value="P:negative regulation of programmed cell death"/>
    <property type="evidence" value="ECO:0007669"/>
    <property type="project" value="TreeGrafter"/>
</dbReference>
<feature type="compositionally biased region" description="Polar residues" evidence="1">
    <location>
        <begin position="599"/>
        <end position="610"/>
    </location>
</feature>
<feature type="transmembrane region" description="Helical" evidence="2">
    <location>
        <begin position="350"/>
        <end position="369"/>
    </location>
</feature>
<keyword evidence="5" id="KW-1185">Reference proteome</keyword>
<dbReference type="EMBL" id="OU895878">
    <property type="protein sequence ID" value="CAG9805492.1"/>
    <property type="molecule type" value="Genomic_DNA"/>
</dbReference>
<feature type="transmembrane region" description="Helical" evidence="2">
    <location>
        <begin position="452"/>
        <end position="472"/>
    </location>
</feature>
<dbReference type="PANTHER" id="PTHR15937">
    <property type="entry name" value="TRANSMEMBRANE 7 SUPERFAMILY MEMBER 3"/>
    <property type="match status" value="1"/>
</dbReference>
<evidence type="ECO:0008006" key="6">
    <source>
        <dbReference type="Google" id="ProtNLM"/>
    </source>
</evidence>
<organism evidence="4 5">
    <name type="scientific">Chironomus riparius</name>
    <dbReference type="NCBI Taxonomy" id="315576"/>
    <lineage>
        <taxon>Eukaryota</taxon>
        <taxon>Metazoa</taxon>
        <taxon>Ecdysozoa</taxon>
        <taxon>Arthropoda</taxon>
        <taxon>Hexapoda</taxon>
        <taxon>Insecta</taxon>
        <taxon>Pterygota</taxon>
        <taxon>Neoptera</taxon>
        <taxon>Endopterygota</taxon>
        <taxon>Diptera</taxon>
        <taxon>Nematocera</taxon>
        <taxon>Chironomoidea</taxon>
        <taxon>Chironomidae</taxon>
        <taxon>Chironominae</taxon>
        <taxon>Chironomus</taxon>
    </lineage>
</organism>
<reference evidence="4" key="2">
    <citation type="submission" date="2022-10" db="EMBL/GenBank/DDBJ databases">
        <authorList>
            <consortium name="ENA_rothamsted_submissions"/>
            <consortium name="culmorum"/>
            <person name="King R."/>
        </authorList>
    </citation>
    <scope>NUCLEOTIDE SEQUENCE</scope>
</reference>
<feature type="transmembrane region" description="Helical" evidence="2">
    <location>
        <begin position="319"/>
        <end position="343"/>
    </location>
</feature>
<feature type="compositionally biased region" description="Polar residues" evidence="1">
    <location>
        <begin position="637"/>
        <end position="656"/>
    </location>
</feature>
<dbReference type="PANTHER" id="PTHR15937:SF3">
    <property type="entry name" value="TRANSMEMBRANE 7 SUPERFAMILY MEMBER 3"/>
    <property type="match status" value="1"/>
</dbReference>
<protein>
    <recommendedName>
        <fullName evidence="6">DUF4203 domain-containing protein</fullName>
    </recommendedName>
</protein>
<feature type="transmembrane region" description="Helical" evidence="2">
    <location>
        <begin position="291"/>
        <end position="307"/>
    </location>
</feature>
<keyword evidence="2" id="KW-0472">Membrane</keyword>
<evidence type="ECO:0000256" key="3">
    <source>
        <dbReference type="SAM" id="SignalP"/>
    </source>
</evidence>
<proteinExistence type="predicted"/>
<dbReference type="Proteomes" id="UP001153620">
    <property type="component" value="Chromosome 2"/>
</dbReference>
<evidence type="ECO:0000256" key="1">
    <source>
        <dbReference type="SAM" id="MobiDB-lite"/>
    </source>
</evidence>
<reference evidence="4" key="1">
    <citation type="submission" date="2022-01" db="EMBL/GenBank/DDBJ databases">
        <authorList>
            <person name="King R."/>
        </authorList>
    </citation>
    <scope>NUCLEOTIDE SEQUENCE</scope>
</reference>
<dbReference type="Pfam" id="PF25992">
    <property type="entry name" value="Ig_TM7SF3_N"/>
    <property type="match status" value="1"/>
</dbReference>
<feature type="transmembrane region" description="Helical" evidence="2">
    <location>
        <begin position="267"/>
        <end position="284"/>
    </location>
</feature>
<keyword evidence="2" id="KW-1133">Transmembrane helix</keyword>
<feature type="transmembrane region" description="Helical" evidence="2">
    <location>
        <begin position="375"/>
        <end position="408"/>
    </location>
</feature>
<gene>
    <name evidence="4" type="ORF">CHIRRI_LOCUS8364</name>
</gene>
<dbReference type="InterPro" id="IPR042502">
    <property type="entry name" value="TM7SF3"/>
</dbReference>
<dbReference type="AlphaFoldDB" id="A0A9N9RZM1"/>
<name>A0A9N9RZM1_9DIPT</name>
<evidence type="ECO:0000313" key="4">
    <source>
        <dbReference type="EMBL" id="CAG9805492.1"/>
    </source>
</evidence>
<feature type="region of interest" description="Disordered" evidence="1">
    <location>
        <begin position="585"/>
        <end position="656"/>
    </location>
</feature>
<evidence type="ECO:0000313" key="5">
    <source>
        <dbReference type="Proteomes" id="UP001153620"/>
    </source>
</evidence>
<feature type="chain" id="PRO_5040506635" description="DUF4203 domain-containing protein" evidence="3">
    <location>
        <begin position="19"/>
        <end position="656"/>
    </location>
</feature>
<keyword evidence="2" id="KW-0812">Transmembrane</keyword>